<comment type="caution">
    <text evidence="3">The sequence shown here is derived from an EMBL/GenBank/DDBJ whole genome shotgun (WGS) entry which is preliminary data.</text>
</comment>
<dbReference type="GO" id="GO:0004674">
    <property type="term" value="F:protein serine/threonine kinase activity"/>
    <property type="evidence" value="ECO:0007669"/>
    <property type="project" value="UniProtKB-KW"/>
</dbReference>
<accession>A0A6G4X937</accession>
<evidence type="ECO:0000313" key="3">
    <source>
        <dbReference type="EMBL" id="NGO73264.1"/>
    </source>
</evidence>
<protein>
    <submittedName>
        <fullName evidence="3">ATP-binding protein</fullName>
    </submittedName>
</protein>
<gene>
    <name evidence="3" type="ORF">G5C65_34030</name>
</gene>
<evidence type="ECO:0000259" key="2">
    <source>
        <dbReference type="Pfam" id="PF13581"/>
    </source>
</evidence>
<dbReference type="AlphaFoldDB" id="A0A6G4X937"/>
<reference evidence="3 4" key="1">
    <citation type="submission" date="2020-02" db="EMBL/GenBank/DDBJ databases">
        <title>Whole-genome analyses of novel actinobacteria.</title>
        <authorList>
            <person name="Sahin N."/>
            <person name="Tatar D."/>
        </authorList>
    </citation>
    <scope>NUCLEOTIDE SEQUENCE [LARGE SCALE GENOMIC DNA]</scope>
    <source>
        <strain evidence="3 4">SB3404</strain>
    </source>
</reference>
<dbReference type="GO" id="GO:0005524">
    <property type="term" value="F:ATP binding"/>
    <property type="evidence" value="ECO:0007669"/>
    <property type="project" value="UniProtKB-KW"/>
</dbReference>
<keyword evidence="1" id="KW-0723">Serine/threonine-protein kinase</keyword>
<evidence type="ECO:0000313" key="4">
    <source>
        <dbReference type="Proteomes" id="UP000477722"/>
    </source>
</evidence>
<dbReference type="Pfam" id="PF13581">
    <property type="entry name" value="HATPase_c_2"/>
    <property type="match status" value="1"/>
</dbReference>
<name>A0A6G4X937_9ACTN</name>
<dbReference type="CDD" id="cd16936">
    <property type="entry name" value="HATPase_RsbW-like"/>
    <property type="match status" value="1"/>
</dbReference>
<sequence>MGEGRECVVHRPIHSCPGTKVPAAGVTPVIRPRVPPPLRARSRSVVPLKPQTTYERTEVVNGASPPGPRTTPSWHIELPHSPPAAPIARAVVRNALTELESPVDSGTAELLVCELVTNAIEHTHDDAAISLSVTALPEEGVLVEVRDRGPGPLEQRQWGLEGAPEELREDGRGLQLIQMLSSACGSRATRDGKTVWFTLASRGSEPEGALRAARPEPG</sequence>
<dbReference type="Proteomes" id="UP000477722">
    <property type="component" value="Unassembled WGS sequence"/>
</dbReference>
<evidence type="ECO:0000256" key="1">
    <source>
        <dbReference type="ARBA" id="ARBA00022527"/>
    </source>
</evidence>
<dbReference type="Gene3D" id="3.30.565.10">
    <property type="entry name" value="Histidine kinase-like ATPase, C-terminal domain"/>
    <property type="match status" value="1"/>
</dbReference>
<keyword evidence="4" id="KW-1185">Reference proteome</keyword>
<keyword evidence="3" id="KW-0547">Nucleotide-binding</keyword>
<proteinExistence type="predicted"/>
<dbReference type="InterPro" id="IPR003594">
    <property type="entry name" value="HATPase_dom"/>
</dbReference>
<dbReference type="EMBL" id="JAAKZZ010000672">
    <property type="protein sequence ID" value="NGO73264.1"/>
    <property type="molecule type" value="Genomic_DNA"/>
</dbReference>
<dbReference type="SUPFAM" id="SSF55874">
    <property type="entry name" value="ATPase domain of HSP90 chaperone/DNA topoisomerase II/histidine kinase"/>
    <property type="match status" value="1"/>
</dbReference>
<dbReference type="InterPro" id="IPR050267">
    <property type="entry name" value="Anti-sigma-factor_SerPK"/>
</dbReference>
<keyword evidence="3" id="KW-0067">ATP-binding</keyword>
<keyword evidence="1" id="KW-0418">Kinase</keyword>
<organism evidence="3 4">
    <name type="scientific">Streptomyces boncukensis</name>
    <dbReference type="NCBI Taxonomy" id="2711219"/>
    <lineage>
        <taxon>Bacteria</taxon>
        <taxon>Bacillati</taxon>
        <taxon>Actinomycetota</taxon>
        <taxon>Actinomycetes</taxon>
        <taxon>Kitasatosporales</taxon>
        <taxon>Streptomycetaceae</taxon>
        <taxon>Streptomyces</taxon>
    </lineage>
</organism>
<feature type="domain" description="Histidine kinase/HSP90-like ATPase" evidence="2">
    <location>
        <begin position="86"/>
        <end position="198"/>
    </location>
</feature>
<keyword evidence="1" id="KW-0808">Transferase</keyword>
<dbReference type="InterPro" id="IPR036890">
    <property type="entry name" value="HATPase_C_sf"/>
</dbReference>
<dbReference type="PANTHER" id="PTHR35526:SF3">
    <property type="entry name" value="ANTI-SIGMA-F FACTOR RSBW"/>
    <property type="match status" value="1"/>
</dbReference>
<dbReference type="PANTHER" id="PTHR35526">
    <property type="entry name" value="ANTI-SIGMA-F FACTOR RSBW-RELATED"/>
    <property type="match status" value="1"/>
</dbReference>